<evidence type="ECO:0000313" key="1">
    <source>
        <dbReference type="EMBL" id="BDE05300.1"/>
    </source>
</evidence>
<sequence length="58" mass="6506">MSTVRERIYLEAPFTEAAGALERRLGLERDHQHGRCELTLVVPSSEGRELARVVVAET</sequence>
<dbReference type="KEGG" id="vab:WPS_05760"/>
<gene>
    <name evidence="1" type="ORF">WPS_05760</name>
</gene>
<organism evidence="1 2">
    <name type="scientific">Vulcanimicrobium alpinum</name>
    <dbReference type="NCBI Taxonomy" id="3016050"/>
    <lineage>
        <taxon>Bacteria</taxon>
        <taxon>Bacillati</taxon>
        <taxon>Vulcanimicrobiota</taxon>
        <taxon>Vulcanimicrobiia</taxon>
        <taxon>Vulcanimicrobiales</taxon>
        <taxon>Vulcanimicrobiaceae</taxon>
        <taxon>Vulcanimicrobium</taxon>
    </lineage>
</organism>
<dbReference type="RefSeq" id="WP_317996353.1">
    <property type="nucleotide sequence ID" value="NZ_AP025523.1"/>
</dbReference>
<reference evidence="1 2" key="1">
    <citation type="journal article" date="2022" name="ISME Commun">
        <title>Vulcanimicrobium alpinus gen. nov. sp. nov., the first cultivated representative of the candidate phylum 'Eremiobacterota', is a metabolically versatile aerobic anoxygenic phototroph.</title>
        <authorList>
            <person name="Yabe S."/>
            <person name="Muto K."/>
            <person name="Abe K."/>
            <person name="Yokota A."/>
            <person name="Staudigel H."/>
            <person name="Tebo B.M."/>
        </authorList>
    </citation>
    <scope>NUCLEOTIDE SEQUENCE [LARGE SCALE GENOMIC DNA]</scope>
    <source>
        <strain evidence="1 2">WC8-2</strain>
    </source>
</reference>
<accession>A0AAN1XT84</accession>
<dbReference type="Proteomes" id="UP001317532">
    <property type="component" value="Chromosome"/>
</dbReference>
<evidence type="ECO:0000313" key="2">
    <source>
        <dbReference type="Proteomes" id="UP001317532"/>
    </source>
</evidence>
<keyword evidence="2" id="KW-1185">Reference proteome</keyword>
<name>A0AAN1XT84_UNVUL</name>
<protein>
    <submittedName>
        <fullName evidence="1">Uncharacterized protein</fullName>
    </submittedName>
</protein>
<proteinExistence type="predicted"/>
<dbReference type="EMBL" id="AP025523">
    <property type="protein sequence ID" value="BDE05300.1"/>
    <property type="molecule type" value="Genomic_DNA"/>
</dbReference>
<dbReference type="AlphaFoldDB" id="A0AAN1XT84"/>